<dbReference type="NCBIfam" id="NF011212">
    <property type="entry name" value="PRK14619.1"/>
    <property type="match status" value="1"/>
</dbReference>
<dbReference type="PANTHER" id="PTHR11728">
    <property type="entry name" value="GLYCEROL-3-PHOSPHATE DEHYDROGENASE"/>
    <property type="match status" value="1"/>
</dbReference>
<evidence type="ECO:0000256" key="9">
    <source>
        <dbReference type="ARBA" id="ARBA00023209"/>
    </source>
</evidence>
<feature type="domain" description="Glycerol-3-phosphate dehydrogenase NAD-dependent N-terminal" evidence="15">
    <location>
        <begin position="31"/>
        <end position="61"/>
    </location>
</feature>
<evidence type="ECO:0000256" key="2">
    <source>
        <dbReference type="ARBA" id="ARBA00022490"/>
    </source>
</evidence>
<evidence type="ECO:0000256" key="1">
    <source>
        <dbReference type="ARBA" id="ARBA00011009"/>
    </source>
</evidence>
<dbReference type="OrthoDB" id="9812273at2"/>
<dbReference type="GO" id="GO:0141153">
    <property type="term" value="F:glycerol-3-phosphate dehydrogenase (NADP+) activity"/>
    <property type="evidence" value="ECO:0007669"/>
    <property type="project" value="RHEA"/>
</dbReference>
<feature type="binding site" evidence="11">
    <location>
        <position position="254"/>
    </location>
    <ligand>
        <name>sn-glycerol 3-phosphate</name>
        <dbReference type="ChEBI" id="CHEBI:57597"/>
    </ligand>
</feature>
<evidence type="ECO:0000313" key="18">
    <source>
        <dbReference type="Proteomes" id="UP000016960"/>
    </source>
</evidence>
<evidence type="ECO:0000256" key="4">
    <source>
        <dbReference type="ARBA" id="ARBA00022741"/>
    </source>
</evidence>
<dbReference type="UniPathway" id="UPA00940"/>
<dbReference type="GO" id="GO:0141152">
    <property type="term" value="F:glycerol-3-phosphate dehydrogenase (NAD+) activity"/>
    <property type="evidence" value="ECO:0007669"/>
    <property type="project" value="RHEA"/>
</dbReference>
<comment type="function">
    <text evidence="11">Catalyzes the reduction of the glycolytic intermediate dihydroxyacetone phosphate (DHAP) to sn-glycerol 3-phosphate (G3P), the key precursor for phospholipid synthesis.</text>
</comment>
<evidence type="ECO:0000256" key="5">
    <source>
        <dbReference type="ARBA" id="ARBA00022857"/>
    </source>
</evidence>
<feature type="binding site" evidence="11">
    <location>
        <position position="107"/>
    </location>
    <ligand>
        <name>NADPH</name>
        <dbReference type="ChEBI" id="CHEBI:57783"/>
    </ligand>
</feature>
<sequence length="340" mass="36088">MIERISTQVSPDDTLRAAADIAPCDSAIKTLAVIGVGAWGSALAAIAERSEHKIRMWSRRSPENLADVIAGADIVLSAVSMKGVPSVAEQVRQIGLTEGTIIVTATKGLDPKTLRTPSKIWQDAFPDHPVVVLSGPNLSKEIVQKLPAATVVASTDIPAAESVQEFFSTDTFRVYVNTDPIGTELGGTLKNVMAIASGVCDGMKLGTNAKAALLTRALPEMIRVGTTLGASAETFFGLSGLGDLLATCDSPLSRNYQVGFGLARGKTLVEILDQLEGTAEGVNTARVLVRLANQHEIPIPISRQVSRLLKGVTTPQEAVQALMERDLKPEFCDLFEDDDS</sequence>
<gene>
    <name evidence="11" type="primary">gpsA</name>
    <name evidence="17" type="ORF">KR51_00021880</name>
</gene>
<keyword evidence="3 11" id="KW-0444">Lipid biosynthesis</keyword>
<keyword evidence="6 11" id="KW-0560">Oxidoreductase</keyword>
<feature type="binding site" evidence="11">
    <location>
        <position position="139"/>
    </location>
    <ligand>
        <name>NADPH</name>
        <dbReference type="ChEBI" id="CHEBI:57783"/>
    </ligand>
</feature>
<keyword evidence="9 11" id="KW-0594">Phospholipid biosynthesis</keyword>
<reference evidence="17 18" key="1">
    <citation type="submission" date="2013-05" db="EMBL/GenBank/DDBJ databases">
        <title>Draft genome sequence of Rubidibacter lacunae KORDI 51-2.</title>
        <authorList>
            <person name="Choi D.H."/>
            <person name="Noh J.H."/>
            <person name="Kwon K.-K."/>
            <person name="Lee J.-H."/>
            <person name="Ryu J.-Y."/>
        </authorList>
    </citation>
    <scope>NUCLEOTIDE SEQUENCE [LARGE SCALE GENOMIC DNA]</scope>
    <source>
        <strain evidence="17 18">KORDI 51-2</strain>
    </source>
</reference>
<dbReference type="PANTHER" id="PTHR11728:SF1">
    <property type="entry name" value="GLYCEROL-3-PHOSPHATE DEHYDROGENASE [NAD(+)] 2, CHLOROPLASTIC"/>
    <property type="match status" value="1"/>
</dbReference>
<dbReference type="EC" id="1.1.1.94" evidence="11"/>
<comment type="subcellular location">
    <subcellularLocation>
        <location evidence="11">Cytoplasm</location>
    </subcellularLocation>
</comment>
<feature type="binding site" evidence="11">
    <location>
        <position position="135"/>
    </location>
    <ligand>
        <name>sn-glycerol 3-phosphate</name>
        <dbReference type="ChEBI" id="CHEBI:57597"/>
    </ligand>
</feature>
<dbReference type="EMBL" id="ASSJ01000052">
    <property type="protein sequence ID" value="ERN41214.1"/>
    <property type="molecule type" value="Genomic_DNA"/>
</dbReference>
<dbReference type="GO" id="GO:0046167">
    <property type="term" value="P:glycerol-3-phosphate biosynthetic process"/>
    <property type="evidence" value="ECO:0007669"/>
    <property type="project" value="UniProtKB-UniRule"/>
</dbReference>
<dbReference type="NCBIfam" id="NF000940">
    <property type="entry name" value="PRK00094.1-2"/>
    <property type="match status" value="1"/>
</dbReference>
<comment type="catalytic activity">
    <reaction evidence="11">
        <text>sn-glycerol 3-phosphate + NAD(+) = dihydroxyacetone phosphate + NADH + H(+)</text>
        <dbReference type="Rhea" id="RHEA:11092"/>
        <dbReference type="ChEBI" id="CHEBI:15378"/>
        <dbReference type="ChEBI" id="CHEBI:57540"/>
        <dbReference type="ChEBI" id="CHEBI:57597"/>
        <dbReference type="ChEBI" id="CHEBI:57642"/>
        <dbReference type="ChEBI" id="CHEBI:57945"/>
        <dbReference type="EC" id="1.1.1.94"/>
    </reaction>
</comment>
<dbReference type="eggNOG" id="COG0240">
    <property type="taxonomic scope" value="Bacteria"/>
</dbReference>
<feature type="binding site" evidence="11">
    <location>
        <position position="190"/>
    </location>
    <ligand>
        <name>sn-glycerol 3-phosphate</name>
        <dbReference type="ChEBI" id="CHEBI:57597"/>
    </ligand>
</feature>
<feature type="binding site" evidence="11">
    <location>
        <position position="255"/>
    </location>
    <ligand>
        <name>sn-glycerol 3-phosphate</name>
        <dbReference type="ChEBI" id="CHEBI:57597"/>
    </ligand>
</feature>
<keyword evidence="10 11" id="KW-1208">Phospholipid metabolism</keyword>
<comment type="pathway">
    <text evidence="11">Membrane lipid metabolism; glycerophospholipid metabolism.</text>
</comment>
<comment type="catalytic activity">
    <reaction evidence="11">
        <text>sn-glycerol 3-phosphate + NADP(+) = dihydroxyacetone phosphate + NADPH + H(+)</text>
        <dbReference type="Rhea" id="RHEA:11096"/>
        <dbReference type="ChEBI" id="CHEBI:15378"/>
        <dbReference type="ChEBI" id="CHEBI:57597"/>
        <dbReference type="ChEBI" id="CHEBI:57642"/>
        <dbReference type="ChEBI" id="CHEBI:57783"/>
        <dbReference type="ChEBI" id="CHEBI:58349"/>
        <dbReference type="EC" id="1.1.1.94"/>
    </reaction>
</comment>
<feature type="binding site" evidence="11">
    <location>
        <position position="280"/>
    </location>
    <ligand>
        <name>NADPH</name>
        <dbReference type="ChEBI" id="CHEBI:57783"/>
    </ligand>
</feature>
<evidence type="ECO:0000256" key="6">
    <source>
        <dbReference type="ARBA" id="ARBA00023002"/>
    </source>
</evidence>
<dbReference type="InterPro" id="IPR013328">
    <property type="entry name" value="6PGD_dom2"/>
</dbReference>
<keyword evidence="7 11" id="KW-0520">NAD</keyword>
<feature type="binding site" evidence="11">
    <location>
        <position position="60"/>
    </location>
    <ligand>
        <name>NADPH</name>
        <dbReference type="ChEBI" id="CHEBI:57783"/>
    </ligand>
</feature>
<evidence type="ECO:0000256" key="12">
    <source>
        <dbReference type="PIRSR" id="PIRSR000114-1"/>
    </source>
</evidence>
<evidence type="ECO:0000256" key="10">
    <source>
        <dbReference type="ARBA" id="ARBA00023264"/>
    </source>
</evidence>
<keyword evidence="2 11" id="KW-0963">Cytoplasm</keyword>
<dbReference type="SUPFAM" id="SSF51735">
    <property type="entry name" value="NAD(P)-binding Rossmann-fold domains"/>
    <property type="match status" value="1"/>
</dbReference>
<keyword evidence="18" id="KW-1185">Reference proteome</keyword>
<feature type="binding site" evidence="11">
    <location>
        <position position="253"/>
    </location>
    <ligand>
        <name>sn-glycerol 3-phosphate</name>
        <dbReference type="ChEBI" id="CHEBI:57597"/>
    </ligand>
</feature>
<dbReference type="SUPFAM" id="SSF48179">
    <property type="entry name" value="6-phosphogluconate dehydrogenase C-terminal domain-like"/>
    <property type="match status" value="1"/>
</dbReference>
<dbReference type="PATRIC" id="fig|582515.4.peg.2460"/>
<dbReference type="PIRSF" id="PIRSF000114">
    <property type="entry name" value="Glycerol-3-P_dh"/>
    <property type="match status" value="1"/>
</dbReference>
<feature type="binding site" evidence="11">
    <location>
        <position position="254"/>
    </location>
    <ligand>
        <name>NADPH</name>
        <dbReference type="ChEBI" id="CHEBI:57783"/>
    </ligand>
</feature>
<dbReference type="GO" id="GO:0051287">
    <property type="term" value="F:NAD binding"/>
    <property type="evidence" value="ECO:0007669"/>
    <property type="project" value="InterPro"/>
</dbReference>
<dbReference type="InterPro" id="IPR011128">
    <property type="entry name" value="G3P_DH_NAD-dep_N"/>
</dbReference>
<dbReference type="Gene3D" id="3.40.50.720">
    <property type="entry name" value="NAD(P)-binding Rossmann-like Domain"/>
    <property type="match status" value="2"/>
</dbReference>
<dbReference type="InParanoid" id="U5DKX7"/>
<dbReference type="RefSeq" id="WP_022607277.1">
    <property type="nucleotide sequence ID" value="NZ_ASSJ01000052.1"/>
</dbReference>
<evidence type="ECO:0000313" key="17">
    <source>
        <dbReference type="EMBL" id="ERN41214.1"/>
    </source>
</evidence>
<evidence type="ECO:0000256" key="7">
    <source>
        <dbReference type="ARBA" id="ARBA00023027"/>
    </source>
</evidence>
<protein>
    <recommendedName>
        <fullName evidence="11">Glycerol-3-phosphate dehydrogenase [NAD(P)+]</fullName>
        <ecNumber evidence="11">1.1.1.94</ecNumber>
    </recommendedName>
    <alternativeName>
        <fullName evidence="11">NAD(P)(+)-dependent glycerol-3-phosphate dehydrogenase</fullName>
    </alternativeName>
    <alternativeName>
        <fullName evidence="11">NAD(P)H-dependent dihydroxyacetone-phosphate reductase</fullName>
    </alternativeName>
</protein>
<evidence type="ECO:0000259" key="15">
    <source>
        <dbReference type="Pfam" id="PF01210"/>
    </source>
</evidence>
<feature type="binding site" evidence="11">
    <location>
        <position position="59"/>
    </location>
    <ligand>
        <name>NADPH</name>
        <dbReference type="ChEBI" id="CHEBI:57783"/>
    </ligand>
</feature>
<dbReference type="GO" id="GO:0005975">
    <property type="term" value="P:carbohydrate metabolic process"/>
    <property type="evidence" value="ECO:0007669"/>
    <property type="project" value="InterPro"/>
</dbReference>
<dbReference type="HAMAP" id="MF_00394">
    <property type="entry name" value="NAD_Glyc3P_dehydrog"/>
    <property type="match status" value="1"/>
</dbReference>
<dbReference type="NCBIfam" id="NF000942">
    <property type="entry name" value="PRK00094.1-4"/>
    <property type="match status" value="1"/>
</dbReference>
<dbReference type="Pfam" id="PF07479">
    <property type="entry name" value="NAD_Gly3P_dh_C"/>
    <property type="match status" value="1"/>
</dbReference>
<dbReference type="FunCoup" id="U5DKX7">
    <property type="interactions" value="394"/>
</dbReference>
<dbReference type="GO" id="GO:0008654">
    <property type="term" value="P:phospholipid biosynthetic process"/>
    <property type="evidence" value="ECO:0007669"/>
    <property type="project" value="UniProtKB-KW"/>
</dbReference>
<proteinExistence type="inferred from homology"/>
<dbReference type="GO" id="GO:0046168">
    <property type="term" value="P:glycerol-3-phosphate catabolic process"/>
    <property type="evidence" value="ECO:0007669"/>
    <property type="project" value="InterPro"/>
</dbReference>
<comment type="caution">
    <text evidence="17">The sequence shown here is derived from an EMBL/GenBank/DDBJ whole genome shotgun (WGS) entry which is preliminary data.</text>
</comment>
<dbReference type="AlphaFoldDB" id="U5DKX7"/>
<dbReference type="InterPro" id="IPR036291">
    <property type="entry name" value="NAD(P)-bd_dom_sf"/>
</dbReference>
<feature type="binding site" evidence="11">
    <location>
        <position position="107"/>
    </location>
    <ligand>
        <name>sn-glycerol 3-phosphate</name>
        <dbReference type="ChEBI" id="CHEBI:57597"/>
    </ligand>
</feature>
<dbReference type="Proteomes" id="UP000016960">
    <property type="component" value="Unassembled WGS sequence"/>
</dbReference>
<name>U5DKX7_9CHRO</name>
<keyword evidence="8 11" id="KW-0443">Lipid metabolism</keyword>
<evidence type="ECO:0000256" key="8">
    <source>
        <dbReference type="ARBA" id="ARBA00023098"/>
    </source>
</evidence>
<dbReference type="Pfam" id="PF01210">
    <property type="entry name" value="NAD_Gly3P_dh_N"/>
    <property type="match status" value="2"/>
</dbReference>
<keyword evidence="4 11" id="KW-0547">Nucleotide-binding</keyword>
<dbReference type="InterPro" id="IPR006109">
    <property type="entry name" value="G3P_DH_NAD-dep_C"/>
</dbReference>
<evidence type="ECO:0000256" key="14">
    <source>
        <dbReference type="PIRSR" id="PIRSR000114-3"/>
    </source>
</evidence>
<dbReference type="STRING" id="582515.KR51_00021880"/>
<accession>U5DKX7</accession>
<feature type="binding site" evidence="14">
    <location>
        <position position="254"/>
    </location>
    <ligand>
        <name>NAD(+)</name>
        <dbReference type="ChEBI" id="CHEBI:57540"/>
    </ligand>
</feature>
<comment type="similarity">
    <text evidence="1 11">Belongs to the NAD-dependent glycerol-3-phosphate dehydrogenase family.</text>
</comment>
<feature type="binding site" evidence="13">
    <location>
        <begin position="254"/>
        <end position="255"/>
    </location>
    <ligand>
        <name>substrate</name>
    </ligand>
</feature>
<organism evidence="17 18">
    <name type="scientific">Rubidibacter lacunae KORDI 51-2</name>
    <dbReference type="NCBI Taxonomy" id="582515"/>
    <lineage>
        <taxon>Bacteria</taxon>
        <taxon>Bacillati</taxon>
        <taxon>Cyanobacteriota</taxon>
        <taxon>Cyanophyceae</taxon>
        <taxon>Oscillatoriophycideae</taxon>
        <taxon>Chroococcales</taxon>
        <taxon>Aphanothecaceae</taxon>
        <taxon>Rubidibacter</taxon>
    </lineage>
</organism>
<dbReference type="Gene3D" id="1.10.1040.10">
    <property type="entry name" value="N-(1-d-carboxylethyl)-l-norvaline Dehydrogenase, domain 2"/>
    <property type="match status" value="1"/>
</dbReference>
<dbReference type="GO" id="GO:0005829">
    <property type="term" value="C:cytosol"/>
    <property type="evidence" value="ECO:0007669"/>
    <property type="project" value="TreeGrafter"/>
</dbReference>
<feature type="binding site" evidence="13">
    <location>
        <position position="107"/>
    </location>
    <ligand>
        <name>substrate</name>
    </ligand>
</feature>
<feature type="active site" description="Proton acceptor" evidence="11 12">
    <location>
        <position position="190"/>
    </location>
</feature>
<dbReference type="FunFam" id="1.10.1040.10:FF:000001">
    <property type="entry name" value="Glycerol-3-phosphate dehydrogenase [NAD(P)+]"/>
    <property type="match status" value="1"/>
</dbReference>
<feature type="binding site" evidence="14">
    <location>
        <begin position="35"/>
        <end position="40"/>
    </location>
    <ligand>
        <name>NAD(+)</name>
        <dbReference type="ChEBI" id="CHEBI:57540"/>
    </ligand>
</feature>
<dbReference type="InterPro" id="IPR006168">
    <property type="entry name" value="G3P_DH_NAD-dep"/>
</dbReference>
<keyword evidence="5 11" id="KW-0521">NADP</keyword>
<evidence type="ECO:0000259" key="16">
    <source>
        <dbReference type="Pfam" id="PF07479"/>
    </source>
</evidence>
<dbReference type="InterPro" id="IPR008927">
    <property type="entry name" value="6-PGluconate_DH-like_C_sf"/>
</dbReference>
<evidence type="ECO:0000256" key="11">
    <source>
        <dbReference type="HAMAP-Rule" id="MF_00394"/>
    </source>
</evidence>
<evidence type="ECO:0000256" key="13">
    <source>
        <dbReference type="PIRSR" id="PIRSR000114-2"/>
    </source>
</evidence>
<comment type="caution">
    <text evidence="11">Lacks conserved residue(s) required for the propagation of feature annotation.</text>
</comment>
<dbReference type="FunFam" id="3.40.50.720:FF:001174">
    <property type="entry name" value="Glycerol-3-phosphate dehydrogenase [NAD(P)+]"/>
    <property type="match status" value="1"/>
</dbReference>
<dbReference type="GO" id="GO:0006650">
    <property type="term" value="P:glycerophospholipid metabolic process"/>
    <property type="evidence" value="ECO:0007669"/>
    <property type="project" value="UniProtKB-UniRule"/>
</dbReference>
<feature type="domain" description="Glycerol-3-phosphate dehydrogenase NAD-dependent C-terminal" evidence="16">
    <location>
        <begin position="179"/>
        <end position="320"/>
    </location>
</feature>
<dbReference type="PROSITE" id="PS00957">
    <property type="entry name" value="NAD_G3PDH"/>
    <property type="match status" value="1"/>
</dbReference>
<evidence type="ECO:0000256" key="3">
    <source>
        <dbReference type="ARBA" id="ARBA00022516"/>
    </source>
</evidence>
<feature type="binding site" evidence="11">
    <location>
        <position position="39"/>
    </location>
    <ligand>
        <name>NADPH</name>
        <dbReference type="ChEBI" id="CHEBI:57783"/>
    </ligand>
</feature>
<feature type="binding site" evidence="11">
    <location>
        <position position="243"/>
    </location>
    <ligand>
        <name>sn-glycerol 3-phosphate</name>
        <dbReference type="ChEBI" id="CHEBI:57597"/>
    </ligand>
</feature>
<feature type="domain" description="Glycerol-3-phosphate dehydrogenase NAD-dependent N-terminal" evidence="15">
    <location>
        <begin position="63"/>
        <end position="157"/>
    </location>
</feature>